<dbReference type="Proteomes" id="UP000181962">
    <property type="component" value="Chromosome"/>
</dbReference>
<proteinExistence type="inferred from homology"/>
<dbReference type="SUPFAM" id="SSF103473">
    <property type="entry name" value="MFS general substrate transporter"/>
    <property type="match status" value="1"/>
</dbReference>
<reference evidence="11 14" key="2">
    <citation type="submission" date="2016-11" db="EMBL/GenBank/DDBJ databases">
        <title>Complete Genome Sequence of Bradyrhizobium sp. strain J5, an isolated from soybean nodule in Hokkaido.</title>
        <authorList>
            <person name="Kanehara K."/>
        </authorList>
    </citation>
    <scope>NUCLEOTIDE SEQUENCE [LARGE SCALE GENOMIC DNA]</scope>
    <source>
        <strain evidence="11 14">J5</strain>
    </source>
</reference>
<evidence type="ECO:0000313" key="12">
    <source>
        <dbReference type="EMBL" id="KGT74439.1"/>
    </source>
</evidence>
<keyword evidence="5 9" id="KW-0812">Transmembrane</keyword>
<protein>
    <submittedName>
        <fullName evidence="12">Citrate:proton symporter</fullName>
    </submittedName>
    <submittedName>
        <fullName evidence="11">MFS transporter</fullName>
    </submittedName>
</protein>
<evidence type="ECO:0000313" key="14">
    <source>
        <dbReference type="Proteomes" id="UP000181962"/>
    </source>
</evidence>
<dbReference type="InterPro" id="IPR011701">
    <property type="entry name" value="MFS"/>
</dbReference>
<dbReference type="InterPro" id="IPR036259">
    <property type="entry name" value="MFS_trans_sf"/>
</dbReference>
<dbReference type="InterPro" id="IPR005829">
    <property type="entry name" value="Sugar_transporter_CS"/>
</dbReference>
<name>A0A0A3XMD5_BRAJP</name>
<evidence type="ECO:0000313" key="11">
    <source>
        <dbReference type="EMBL" id="APG15169.1"/>
    </source>
</evidence>
<dbReference type="InterPro" id="IPR051084">
    <property type="entry name" value="H+-coupled_symporters"/>
</dbReference>
<dbReference type="GO" id="GO:0015293">
    <property type="term" value="F:symporter activity"/>
    <property type="evidence" value="ECO:0007669"/>
    <property type="project" value="UniProtKB-KW"/>
</dbReference>
<dbReference type="Gene3D" id="1.20.1250.20">
    <property type="entry name" value="MFS general substrate transporter like domains"/>
    <property type="match status" value="2"/>
</dbReference>
<evidence type="ECO:0000256" key="1">
    <source>
        <dbReference type="ARBA" id="ARBA00004651"/>
    </source>
</evidence>
<dbReference type="EMBL" id="CP017637">
    <property type="protein sequence ID" value="APG15169.1"/>
    <property type="molecule type" value="Genomic_DNA"/>
</dbReference>
<dbReference type="PATRIC" id="fig|375.38.peg.9084"/>
<evidence type="ECO:0000256" key="4">
    <source>
        <dbReference type="ARBA" id="ARBA00022475"/>
    </source>
</evidence>
<feature type="transmembrane region" description="Helical" evidence="9">
    <location>
        <begin position="261"/>
        <end position="282"/>
    </location>
</feature>
<keyword evidence="4" id="KW-1003">Cell membrane</keyword>
<dbReference type="EMBL" id="JRPN01000033">
    <property type="protein sequence ID" value="KGT74439.1"/>
    <property type="molecule type" value="Genomic_DNA"/>
</dbReference>
<dbReference type="InterPro" id="IPR020846">
    <property type="entry name" value="MFS_dom"/>
</dbReference>
<dbReference type="STRING" id="375.BKD09_RS43395"/>
<evidence type="ECO:0000313" key="13">
    <source>
        <dbReference type="Proteomes" id="UP000030377"/>
    </source>
</evidence>
<dbReference type="GO" id="GO:0005886">
    <property type="term" value="C:plasma membrane"/>
    <property type="evidence" value="ECO:0007669"/>
    <property type="project" value="UniProtKB-SubCell"/>
</dbReference>
<evidence type="ECO:0000259" key="10">
    <source>
        <dbReference type="PROSITE" id="PS50850"/>
    </source>
</evidence>
<keyword evidence="6" id="KW-0769">Symport</keyword>
<feature type="transmembrane region" description="Helical" evidence="9">
    <location>
        <begin position="394"/>
        <end position="417"/>
    </location>
</feature>
<feature type="transmembrane region" description="Helical" evidence="9">
    <location>
        <begin position="76"/>
        <end position="100"/>
    </location>
</feature>
<dbReference type="Proteomes" id="UP000030377">
    <property type="component" value="Unassembled WGS sequence"/>
</dbReference>
<feature type="transmembrane region" description="Helical" evidence="9">
    <location>
        <begin position="423"/>
        <end position="444"/>
    </location>
</feature>
<dbReference type="AlphaFoldDB" id="A0A0A3XMD5"/>
<dbReference type="PANTHER" id="PTHR43528">
    <property type="entry name" value="ALPHA-KETOGLUTARATE PERMEASE"/>
    <property type="match status" value="1"/>
</dbReference>
<feature type="transmembrane region" description="Helical" evidence="9">
    <location>
        <begin position="294"/>
        <end position="315"/>
    </location>
</feature>
<dbReference type="PROSITE" id="PS00217">
    <property type="entry name" value="SUGAR_TRANSPORT_2"/>
    <property type="match status" value="1"/>
</dbReference>
<evidence type="ECO:0000256" key="6">
    <source>
        <dbReference type="ARBA" id="ARBA00022847"/>
    </source>
</evidence>
<accession>A0A0A3XMD5</accession>
<evidence type="ECO:0000256" key="5">
    <source>
        <dbReference type="ARBA" id="ARBA00022692"/>
    </source>
</evidence>
<evidence type="ECO:0000256" key="8">
    <source>
        <dbReference type="ARBA" id="ARBA00023136"/>
    </source>
</evidence>
<keyword evidence="8 9" id="KW-0472">Membrane</keyword>
<evidence type="ECO:0000256" key="3">
    <source>
        <dbReference type="ARBA" id="ARBA00022448"/>
    </source>
</evidence>
<dbReference type="PANTHER" id="PTHR43528:SF3">
    <property type="entry name" value="CITRATE-PROTON SYMPORTER"/>
    <property type="match status" value="1"/>
</dbReference>
<dbReference type="PROSITE" id="PS50850">
    <property type="entry name" value="MFS"/>
    <property type="match status" value="1"/>
</dbReference>
<feature type="transmembrane region" description="Helical" evidence="9">
    <location>
        <begin position="112"/>
        <end position="133"/>
    </location>
</feature>
<evidence type="ECO:0000256" key="7">
    <source>
        <dbReference type="ARBA" id="ARBA00022989"/>
    </source>
</evidence>
<feature type="transmembrane region" description="Helical" evidence="9">
    <location>
        <begin position="352"/>
        <end position="373"/>
    </location>
</feature>
<comment type="similarity">
    <text evidence="2">Belongs to the major facilitator superfamily. Metabolite:H+ Symporter (MHS) family (TC 2.A.1.6) family.</text>
</comment>
<dbReference type="FunFam" id="1.20.1250.20:FF:000001">
    <property type="entry name" value="Dicarboxylate MFS transporter"/>
    <property type="match status" value="1"/>
</dbReference>
<keyword evidence="3" id="KW-0813">Transport</keyword>
<dbReference type="Pfam" id="PF07690">
    <property type="entry name" value="MFS_1"/>
    <property type="match status" value="1"/>
</dbReference>
<feature type="domain" description="Major facilitator superfamily (MFS) profile" evidence="10">
    <location>
        <begin position="40"/>
        <end position="444"/>
    </location>
</feature>
<organism evidence="12 13">
    <name type="scientific">Bradyrhizobium japonicum</name>
    <dbReference type="NCBI Taxonomy" id="375"/>
    <lineage>
        <taxon>Bacteria</taxon>
        <taxon>Pseudomonadati</taxon>
        <taxon>Pseudomonadota</taxon>
        <taxon>Alphaproteobacteria</taxon>
        <taxon>Hyphomicrobiales</taxon>
        <taxon>Nitrobacteraceae</taxon>
        <taxon>Bradyrhizobium</taxon>
    </lineage>
</organism>
<gene>
    <name evidence="11" type="ORF">BKD09_43395</name>
    <name evidence="12" type="ORF">MA20_39105</name>
</gene>
<comment type="subcellular location">
    <subcellularLocation>
        <location evidence="1">Cell membrane</location>
        <topology evidence="1">Multi-pass membrane protein</topology>
    </subcellularLocation>
</comment>
<keyword evidence="7 9" id="KW-1133">Transmembrane helix</keyword>
<reference evidence="12 13" key="1">
    <citation type="submission" date="2014-09" db="EMBL/GenBank/DDBJ databases">
        <title>Draft genome of Bradyrhizobium japonicum Is-34.</title>
        <authorList>
            <person name="Tsurumaru H."/>
            <person name="Yamakawa T."/>
            <person name="Hashimoto S."/>
            <person name="Okizaki K."/>
            <person name="Kanesaki Y."/>
            <person name="Yoshikawa H."/>
            <person name="Yajima S."/>
        </authorList>
    </citation>
    <scope>NUCLEOTIDE SEQUENCE [LARGE SCALE GENOMIC DNA]</scope>
    <source>
        <strain evidence="12 13">Is-34</strain>
    </source>
</reference>
<evidence type="ECO:0000256" key="9">
    <source>
        <dbReference type="SAM" id="Phobius"/>
    </source>
</evidence>
<sequence length="463" mass="49438">MEMFGPGFALQIRLRMARQLTRERLEPVPSPADEGLTRRAVLGATIGNMLEFYDFGTYSFFAIQIGQAFFPATDQFASLMLSLGTFGAGFVTRPIGSIVLGSYSDRVGRRPAMTASFAMMSVAVLLLAITPSYETIGFAAPLLAIFARLLQGFALGGEVGPTTAYLMEAAPAKARGLAVSFQPASQQVAATAGALVGEILSLTMTSEALNAYGWRIALLLGAVTLPFGLWLRSVLPETFLRPEAPVLVTRPVRRSPAARRIMSLGFVILASCTITTYVTGYMTTYALNTLHVSAPLAFGATLISNMAGIAAALLGGLLADRAGRRRIMIWPQAAALLMIYPVFLWIAESRSAFALLGGLGTLTLIGTVPYSAFYVSMAESLPRNIRGGAFGTTYAFAIGIFGGTAQLVVTWLIYLTGSALAPAWYMLFASAAGLFAMVMMPETAPLNFERNHRRTSVTARSPP</sequence>
<feature type="transmembrane region" description="Helical" evidence="9">
    <location>
        <begin position="327"/>
        <end position="346"/>
    </location>
</feature>
<feature type="transmembrane region" description="Helical" evidence="9">
    <location>
        <begin position="212"/>
        <end position="231"/>
    </location>
</feature>
<dbReference type="CDD" id="cd17368">
    <property type="entry name" value="MFS_CitA"/>
    <property type="match status" value="1"/>
</dbReference>
<dbReference type="OrthoDB" id="9783227at2"/>
<evidence type="ECO:0000256" key="2">
    <source>
        <dbReference type="ARBA" id="ARBA00008240"/>
    </source>
</evidence>